<dbReference type="PANTHER" id="PTHR30244">
    <property type="entry name" value="TRANSAMINASE"/>
    <property type="match status" value="1"/>
</dbReference>
<dbReference type="Gene3D" id="3.90.1150.10">
    <property type="entry name" value="Aspartate Aminotransferase, domain 1"/>
    <property type="match status" value="1"/>
</dbReference>
<sequence>GGAILTQDEGLARQARHLSTTAKQSHSWQYFHDAKGYNYRLPNINAALGCAQLEQLSGFVQQKRELSTRYKNEFDNCSGIKFYQEPEFARSNYWLNALILDEECSHHLEAILNLCNKEGVMTRPAWSLLNELPMFASCPQAKLPVAESLVKRILNIPSSAILGASNVQA</sequence>
<dbReference type="PANTHER" id="PTHR30244:SF30">
    <property type="entry name" value="BLR5990 PROTEIN"/>
    <property type="match status" value="1"/>
</dbReference>
<dbReference type="Pfam" id="PF01041">
    <property type="entry name" value="DegT_DnrJ_EryC1"/>
    <property type="match status" value="1"/>
</dbReference>
<name>A0A382QM79_9ZZZZ</name>
<dbReference type="SUPFAM" id="SSF53383">
    <property type="entry name" value="PLP-dependent transferases"/>
    <property type="match status" value="1"/>
</dbReference>
<dbReference type="GO" id="GO:0030170">
    <property type="term" value="F:pyridoxal phosphate binding"/>
    <property type="evidence" value="ECO:0007669"/>
    <property type="project" value="TreeGrafter"/>
</dbReference>
<dbReference type="EMBL" id="UINC01115176">
    <property type="protein sequence ID" value="SVC86010.1"/>
    <property type="molecule type" value="Genomic_DNA"/>
</dbReference>
<protein>
    <recommendedName>
        <fullName evidence="2">Aminotransferase DegT</fullName>
    </recommendedName>
</protein>
<dbReference type="InterPro" id="IPR015424">
    <property type="entry name" value="PyrdxlP-dep_Trfase"/>
</dbReference>
<evidence type="ECO:0008006" key="2">
    <source>
        <dbReference type="Google" id="ProtNLM"/>
    </source>
</evidence>
<proteinExistence type="predicted"/>
<gene>
    <name evidence="1" type="ORF">METZ01_LOCUS338864</name>
</gene>
<dbReference type="GO" id="GO:0008483">
    <property type="term" value="F:transaminase activity"/>
    <property type="evidence" value="ECO:0007669"/>
    <property type="project" value="TreeGrafter"/>
</dbReference>
<dbReference type="InterPro" id="IPR000653">
    <property type="entry name" value="DegT/StrS_aminotransferase"/>
</dbReference>
<dbReference type="Gene3D" id="3.40.640.10">
    <property type="entry name" value="Type I PLP-dependent aspartate aminotransferase-like (Major domain)"/>
    <property type="match status" value="1"/>
</dbReference>
<dbReference type="InterPro" id="IPR015421">
    <property type="entry name" value="PyrdxlP-dep_Trfase_major"/>
</dbReference>
<dbReference type="AlphaFoldDB" id="A0A382QM79"/>
<evidence type="ECO:0000313" key="1">
    <source>
        <dbReference type="EMBL" id="SVC86010.1"/>
    </source>
</evidence>
<organism evidence="1">
    <name type="scientific">marine metagenome</name>
    <dbReference type="NCBI Taxonomy" id="408172"/>
    <lineage>
        <taxon>unclassified sequences</taxon>
        <taxon>metagenomes</taxon>
        <taxon>ecological metagenomes</taxon>
    </lineage>
</organism>
<dbReference type="InterPro" id="IPR015422">
    <property type="entry name" value="PyrdxlP-dep_Trfase_small"/>
</dbReference>
<reference evidence="1" key="1">
    <citation type="submission" date="2018-05" db="EMBL/GenBank/DDBJ databases">
        <authorList>
            <person name="Lanie J.A."/>
            <person name="Ng W.-L."/>
            <person name="Kazmierczak K.M."/>
            <person name="Andrzejewski T.M."/>
            <person name="Davidsen T.M."/>
            <person name="Wayne K.J."/>
            <person name="Tettelin H."/>
            <person name="Glass J.I."/>
            <person name="Rusch D."/>
            <person name="Podicherti R."/>
            <person name="Tsui H.-C.T."/>
            <person name="Winkler M.E."/>
        </authorList>
    </citation>
    <scope>NUCLEOTIDE SEQUENCE</scope>
</reference>
<feature type="non-terminal residue" evidence="1">
    <location>
        <position position="1"/>
    </location>
</feature>
<accession>A0A382QM79</accession>
<dbReference type="GO" id="GO:0000271">
    <property type="term" value="P:polysaccharide biosynthetic process"/>
    <property type="evidence" value="ECO:0007669"/>
    <property type="project" value="TreeGrafter"/>
</dbReference>